<dbReference type="AlphaFoldDB" id="A0A6J4Q8H6"/>
<evidence type="ECO:0000256" key="1">
    <source>
        <dbReference type="SAM" id="MobiDB-lite"/>
    </source>
</evidence>
<name>A0A6J4Q8H6_9ACTN</name>
<evidence type="ECO:0000313" key="2">
    <source>
        <dbReference type="EMBL" id="CAA9430874.1"/>
    </source>
</evidence>
<gene>
    <name evidence="2" type="ORF">AVDCRST_MAG35-2597</name>
</gene>
<sequence length="59" mass="6323">AGRHRQPRAAVLRPPSDPPARAGADPASGPRAGPRRPACRPRHAAVVLWIAAESAQWWV</sequence>
<feature type="region of interest" description="Disordered" evidence="1">
    <location>
        <begin position="1"/>
        <end position="40"/>
    </location>
</feature>
<organism evidence="2">
    <name type="scientific">uncultured Quadrisphaera sp</name>
    <dbReference type="NCBI Taxonomy" id="904978"/>
    <lineage>
        <taxon>Bacteria</taxon>
        <taxon>Bacillati</taxon>
        <taxon>Actinomycetota</taxon>
        <taxon>Actinomycetes</taxon>
        <taxon>Kineosporiales</taxon>
        <taxon>Kineosporiaceae</taxon>
        <taxon>Quadrisphaera</taxon>
        <taxon>environmental samples</taxon>
    </lineage>
</organism>
<proteinExistence type="predicted"/>
<reference evidence="2" key="1">
    <citation type="submission" date="2020-02" db="EMBL/GenBank/DDBJ databases">
        <authorList>
            <person name="Meier V. D."/>
        </authorList>
    </citation>
    <scope>NUCLEOTIDE SEQUENCE</scope>
    <source>
        <strain evidence="2">AVDCRST_MAG35</strain>
    </source>
</reference>
<accession>A0A6J4Q8H6</accession>
<feature type="non-terminal residue" evidence="2">
    <location>
        <position position="59"/>
    </location>
</feature>
<dbReference type="EMBL" id="CADCUY010000518">
    <property type="protein sequence ID" value="CAA9430874.1"/>
    <property type="molecule type" value="Genomic_DNA"/>
</dbReference>
<feature type="compositionally biased region" description="Low complexity" evidence="1">
    <location>
        <begin position="19"/>
        <end position="32"/>
    </location>
</feature>
<feature type="non-terminal residue" evidence="2">
    <location>
        <position position="1"/>
    </location>
</feature>
<protein>
    <submittedName>
        <fullName evidence="2">Uncharacterized protein</fullName>
    </submittedName>
</protein>